<dbReference type="HAMAP" id="MF_01197">
    <property type="entry name" value="SepF"/>
    <property type="match status" value="1"/>
</dbReference>
<keyword evidence="3 5" id="KW-0131">Cell cycle</keyword>
<dbReference type="RefSeq" id="WP_077276504.1">
    <property type="nucleotide sequence ID" value="NZ_CP019609.1"/>
</dbReference>
<dbReference type="EMBL" id="CP019609">
    <property type="protein sequence ID" value="AQP54426.1"/>
    <property type="molecule type" value="Genomic_DNA"/>
</dbReference>
<dbReference type="PANTHER" id="PTHR35798:SF1">
    <property type="entry name" value="CELL DIVISION PROTEIN SEPF"/>
    <property type="match status" value="1"/>
</dbReference>
<evidence type="ECO:0000256" key="1">
    <source>
        <dbReference type="ARBA" id="ARBA00022618"/>
    </source>
</evidence>
<evidence type="ECO:0000256" key="5">
    <source>
        <dbReference type="HAMAP-Rule" id="MF_01197"/>
    </source>
</evidence>
<dbReference type="GO" id="GO:0000917">
    <property type="term" value="P:division septum assembly"/>
    <property type="evidence" value="ECO:0007669"/>
    <property type="project" value="UniProtKB-KW"/>
</dbReference>
<dbReference type="Proteomes" id="UP000188246">
    <property type="component" value="Chromosome"/>
</dbReference>
<evidence type="ECO:0000313" key="8">
    <source>
        <dbReference type="Proteomes" id="UP000188246"/>
    </source>
</evidence>
<dbReference type="PANTHER" id="PTHR35798">
    <property type="entry name" value="CELL DIVISION PROTEIN SEPF"/>
    <property type="match status" value="1"/>
</dbReference>
<feature type="compositionally biased region" description="Polar residues" evidence="6">
    <location>
        <begin position="53"/>
        <end position="67"/>
    </location>
</feature>
<accession>A0A1Q2D7M2</accession>
<feature type="compositionally biased region" description="Basic and acidic residues" evidence="6">
    <location>
        <begin position="25"/>
        <end position="35"/>
    </location>
</feature>
<reference evidence="7 8" key="1">
    <citation type="journal article" date="2010" name="Int. J. Syst. Evol. Microbiol.">
        <title>Vagococcus penaei sp. nov., isolated from spoilage microbiota of cooked shrimp (Penaeus vannamei).</title>
        <authorList>
            <person name="Jaffres E."/>
            <person name="Prevost H."/>
            <person name="Rossero A."/>
            <person name="Joffraud J.J."/>
            <person name="Dousset X."/>
        </authorList>
    </citation>
    <scope>NUCLEOTIDE SEQUENCE [LARGE SCALE GENOMIC DNA]</scope>
    <source>
        <strain evidence="7 8">CD276</strain>
    </source>
</reference>
<dbReference type="GO" id="GO:0005737">
    <property type="term" value="C:cytoplasm"/>
    <property type="evidence" value="ECO:0007669"/>
    <property type="project" value="UniProtKB-SubCell"/>
</dbReference>
<comment type="subunit">
    <text evidence="5">Homodimer. Interacts with FtsZ.</text>
</comment>
<gene>
    <name evidence="5" type="primary">sepF</name>
    <name evidence="7" type="ORF">BW732_09425</name>
</gene>
<comment type="similarity">
    <text evidence="5">Belongs to the SepF family.</text>
</comment>
<organism evidence="7 8">
    <name type="scientific">Vagococcus penaei</name>
    <dbReference type="NCBI Taxonomy" id="633807"/>
    <lineage>
        <taxon>Bacteria</taxon>
        <taxon>Bacillati</taxon>
        <taxon>Bacillota</taxon>
        <taxon>Bacilli</taxon>
        <taxon>Lactobacillales</taxon>
        <taxon>Enterococcaceae</taxon>
        <taxon>Vagococcus</taxon>
    </lineage>
</organism>
<protein>
    <recommendedName>
        <fullName evidence="5">Cell division protein SepF</fullName>
    </recommendedName>
</protein>
<keyword evidence="1 5" id="KW-0132">Cell division</keyword>
<sequence>MNLFNRESISSFFGLDSQTQDDDYGDKSYGEETKLPKNSQVLNEQAIYETEIDSTPTHFSQPNQTLEKATDVSPVSEPINKKKVVPINDFQNTAERNRKIENKREPKKVKVFEPSNYIECRTIAKALFDNEVAIITFSSMEELQARRVVDFLTGTVFAIDGDIQRIGSEIFLCTPANVEVTSAIAQSLVATHLGEY</sequence>
<dbReference type="OrthoDB" id="9815206at2"/>
<dbReference type="STRING" id="633807.BW732_09425"/>
<evidence type="ECO:0000313" key="7">
    <source>
        <dbReference type="EMBL" id="AQP54426.1"/>
    </source>
</evidence>
<dbReference type="Gene3D" id="3.30.110.150">
    <property type="entry name" value="SepF-like protein"/>
    <property type="match status" value="1"/>
</dbReference>
<comment type="function">
    <text evidence="4 5">Cell division protein that is part of the divisome complex and is recruited early to the Z-ring. Probably stimulates Z-ring formation, perhaps through the cross-linking of FtsZ protofilaments. Its function overlaps with FtsA.</text>
</comment>
<dbReference type="Pfam" id="PF04472">
    <property type="entry name" value="SepF"/>
    <property type="match status" value="1"/>
</dbReference>
<dbReference type="KEGG" id="vpi:BW732_09425"/>
<dbReference type="InterPro" id="IPR007561">
    <property type="entry name" value="Cell_div_SepF/SepF-rel"/>
</dbReference>
<keyword evidence="2 5" id="KW-0717">Septation</keyword>
<evidence type="ECO:0000256" key="3">
    <source>
        <dbReference type="ARBA" id="ARBA00023306"/>
    </source>
</evidence>
<evidence type="ECO:0000256" key="4">
    <source>
        <dbReference type="ARBA" id="ARBA00044936"/>
    </source>
</evidence>
<proteinExistence type="inferred from homology"/>
<evidence type="ECO:0000256" key="2">
    <source>
        <dbReference type="ARBA" id="ARBA00023210"/>
    </source>
</evidence>
<dbReference type="InterPro" id="IPR038594">
    <property type="entry name" value="SepF-like_sf"/>
</dbReference>
<keyword evidence="8" id="KW-1185">Reference proteome</keyword>
<dbReference type="InterPro" id="IPR023052">
    <property type="entry name" value="Cell_div_SepF"/>
</dbReference>
<feature type="region of interest" description="Disordered" evidence="6">
    <location>
        <begin position="14"/>
        <end position="74"/>
    </location>
</feature>
<dbReference type="GO" id="GO:0043093">
    <property type="term" value="P:FtsZ-dependent cytokinesis"/>
    <property type="evidence" value="ECO:0007669"/>
    <property type="project" value="UniProtKB-UniRule"/>
</dbReference>
<comment type="subcellular location">
    <subcellularLocation>
        <location evidence="5">Cytoplasm</location>
    </subcellularLocation>
    <text evidence="5">Localizes to the division site, in a FtsZ-dependent manner.</text>
</comment>
<name>A0A1Q2D7M2_9ENTE</name>
<keyword evidence="5" id="KW-0963">Cytoplasm</keyword>
<evidence type="ECO:0000256" key="6">
    <source>
        <dbReference type="SAM" id="MobiDB-lite"/>
    </source>
</evidence>
<dbReference type="AlphaFoldDB" id="A0A1Q2D7M2"/>